<dbReference type="SUPFAM" id="SSF54928">
    <property type="entry name" value="RNA-binding domain, RBD"/>
    <property type="match status" value="1"/>
</dbReference>
<dbReference type="AlphaFoldDB" id="A0A0C9SVI3"/>
<sequence length="542" mass="58755">MDEIQTKRLHVSGLTPAISAADLTTRLSSFGRVVSVSTLGTPDALGRPRPFGFVEIEGTGKDLARCVNVLSGSTWKGAKLRLGDAKPDYAERIAAENALPPPPPRKRKRHGARIAPDVDLDTPITPEEAAARPGWRVTPLGRVVRPIRMRPERPLPPPEPVRKIVKAKDGKDVVQKKRKRRAREVLRARRRTIDPTRWGSVQLKGMFLENASEALGTGREALGAQSEDGASISSGSGSESDGGYDDDEEKSDEEDAEILEILDAQVTSPPPSPPPVQHHPVEDIPTAAPASTIPARSVSPSNLVDDEKKQSLALLQSLFGETDDKWIGRETLSDVDVDEAARGDGGHGGGGGSDIEEVPMDVDNTERTLEDTGDAEDEAHPETVEEADAIDEEPRTTAAATDSQPPKQAQTKLKDLFAPRPEEAGFSLVGHLDLDFELELDDTDPIFSAPAPAPHVLAEVAPPPTHSHTYDPRMPRFFPPANQIHAQMRTAVASAGFFRTGSEADIRARWDAEKLELTRDWKKRAREAGKTRKRRGGAGEGE</sequence>
<dbReference type="PROSITE" id="PS50102">
    <property type="entry name" value="RRM"/>
    <property type="match status" value="1"/>
</dbReference>
<dbReference type="InterPro" id="IPR012677">
    <property type="entry name" value="Nucleotide-bd_a/b_plait_sf"/>
</dbReference>
<feature type="region of interest" description="Disordered" evidence="3">
    <location>
        <begin position="327"/>
        <end position="411"/>
    </location>
</feature>
<dbReference type="Gene3D" id="3.30.70.330">
    <property type="match status" value="1"/>
</dbReference>
<dbReference type="PANTHER" id="PTHR48029:SF1">
    <property type="entry name" value="NUCLEOLAR PROTEIN 8"/>
    <property type="match status" value="1"/>
</dbReference>
<gene>
    <name evidence="5" type="ORF">PLICRDRAFT_58564</name>
</gene>
<accession>A0A0C9SVI3</accession>
<feature type="region of interest" description="Disordered" evidence="3">
    <location>
        <begin position="223"/>
        <end position="306"/>
    </location>
</feature>
<dbReference type="HOGENOM" id="CLU_037780_0_0_1"/>
<protein>
    <recommendedName>
        <fullName evidence="4">RRM domain-containing protein</fullName>
    </recommendedName>
</protein>
<evidence type="ECO:0000256" key="1">
    <source>
        <dbReference type="ARBA" id="ARBA00022884"/>
    </source>
</evidence>
<dbReference type="OrthoDB" id="21643at2759"/>
<feature type="compositionally biased region" description="Basic and acidic residues" evidence="3">
    <location>
        <begin position="520"/>
        <end position="530"/>
    </location>
</feature>
<evidence type="ECO:0000313" key="5">
    <source>
        <dbReference type="EMBL" id="KII83065.1"/>
    </source>
</evidence>
<evidence type="ECO:0000313" key="6">
    <source>
        <dbReference type="Proteomes" id="UP000053263"/>
    </source>
</evidence>
<evidence type="ECO:0000259" key="4">
    <source>
        <dbReference type="PROSITE" id="PS50102"/>
    </source>
</evidence>
<reference evidence="5 6" key="1">
    <citation type="submission" date="2014-06" db="EMBL/GenBank/DDBJ databases">
        <title>Evolutionary Origins and Diversification of the Mycorrhizal Mutualists.</title>
        <authorList>
            <consortium name="DOE Joint Genome Institute"/>
            <consortium name="Mycorrhizal Genomics Consortium"/>
            <person name="Kohler A."/>
            <person name="Kuo A."/>
            <person name="Nagy L.G."/>
            <person name="Floudas D."/>
            <person name="Copeland A."/>
            <person name="Barry K.W."/>
            <person name="Cichocki N."/>
            <person name="Veneault-Fourrey C."/>
            <person name="LaButti K."/>
            <person name="Lindquist E.A."/>
            <person name="Lipzen A."/>
            <person name="Lundell T."/>
            <person name="Morin E."/>
            <person name="Murat C."/>
            <person name="Riley R."/>
            <person name="Ohm R."/>
            <person name="Sun H."/>
            <person name="Tunlid A."/>
            <person name="Henrissat B."/>
            <person name="Grigoriev I.V."/>
            <person name="Hibbett D.S."/>
            <person name="Martin F."/>
        </authorList>
    </citation>
    <scope>NUCLEOTIDE SEQUENCE [LARGE SCALE GENOMIC DNA]</scope>
    <source>
        <strain evidence="5 6">FD-325 SS-3</strain>
    </source>
</reference>
<dbReference type="EMBL" id="KN832585">
    <property type="protein sequence ID" value="KII83065.1"/>
    <property type="molecule type" value="Genomic_DNA"/>
</dbReference>
<keyword evidence="6" id="KW-1185">Reference proteome</keyword>
<proteinExistence type="predicted"/>
<feature type="domain" description="RRM" evidence="4">
    <location>
        <begin position="7"/>
        <end position="87"/>
    </location>
</feature>
<feature type="compositionally biased region" description="Acidic residues" evidence="3">
    <location>
        <begin position="242"/>
        <end position="260"/>
    </location>
</feature>
<feature type="compositionally biased region" description="Pro residues" evidence="3">
    <location>
        <begin position="268"/>
        <end position="277"/>
    </location>
</feature>
<feature type="compositionally biased region" description="Polar residues" evidence="3">
    <location>
        <begin position="398"/>
        <end position="411"/>
    </location>
</feature>
<evidence type="ECO:0000256" key="2">
    <source>
        <dbReference type="PROSITE-ProRule" id="PRU00176"/>
    </source>
</evidence>
<feature type="compositionally biased region" description="Low complexity" evidence="3">
    <location>
        <begin position="284"/>
        <end position="295"/>
    </location>
</feature>
<dbReference type="SMART" id="SM00360">
    <property type="entry name" value="RRM"/>
    <property type="match status" value="1"/>
</dbReference>
<dbReference type="InterPro" id="IPR035979">
    <property type="entry name" value="RBD_domain_sf"/>
</dbReference>
<organism evidence="5 6">
    <name type="scientific">Plicaturopsis crispa FD-325 SS-3</name>
    <dbReference type="NCBI Taxonomy" id="944288"/>
    <lineage>
        <taxon>Eukaryota</taxon>
        <taxon>Fungi</taxon>
        <taxon>Dikarya</taxon>
        <taxon>Basidiomycota</taxon>
        <taxon>Agaricomycotina</taxon>
        <taxon>Agaricomycetes</taxon>
        <taxon>Agaricomycetidae</taxon>
        <taxon>Amylocorticiales</taxon>
        <taxon>Amylocorticiaceae</taxon>
        <taxon>Plicatura</taxon>
        <taxon>Plicaturopsis crispa</taxon>
    </lineage>
</organism>
<name>A0A0C9SVI3_PLICR</name>
<evidence type="ECO:0000256" key="3">
    <source>
        <dbReference type="SAM" id="MobiDB-lite"/>
    </source>
</evidence>
<feature type="region of interest" description="Disordered" evidence="3">
    <location>
        <begin position="520"/>
        <end position="542"/>
    </location>
</feature>
<dbReference type="Proteomes" id="UP000053263">
    <property type="component" value="Unassembled WGS sequence"/>
</dbReference>
<dbReference type="InterPro" id="IPR000504">
    <property type="entry name" value="RRM_dom"/>
</dbReference>
<keyword evidence="1 2" id="KW-0694">RNA-binding</keyword>
<dbReference type="GO" id="GO:0003723">
    <property type="term" value="F:RNA binding"/>
    <property type="evidence" value="ECO:0007669"/>
    <property type="project" value="UniProtKB-UniRule"/>
</dbReference>
<feature type="compositionally biased region" description="Low complexity" evidence="3">
    <location>
        <begin position="226"/>
        <end position="241"/>
    </location>
</feature>
<dbReference type="PANTHER" id="PTHR48029">
    <property type="entry name" value="NUCLEOLAR PROTEIN 8"/>
    <property type="match status" value="1"/>
</dbReference>